<gene>
    <name evidence="12" type="ORF">COHA_004840</name>
</gene>
<dbReference type="PANTHER" id="PTHR11353">
    <property type="entry name" value="CHAPERONIN"/>
    <property type="match status" value="1"/>
</dbReference>
<evidence type="ECO:0000256" key="5">
    <source>
        <dbReference type="ARBA" id="ARBA00022741"/>
    </source>
</evidence>
<dbReference type="GO" id="GO:0051082">
    <property type="term" value="F:unfolded protein binding"/>
    <property type="evidence" value="ECO:0007669"/>
    <property type="project" value="InterPro"/>
</dbReference>
<dbReference type="CDD" id="cd03335">
    <property type="entry name" value="TCP1_alpha"/>
    <property type="match status" value="1"/>
</dbReference>
<dbReference type="InterPro" id="IPR012715">
    <property type="entry name" value="Chap_CCT_alpha"/>
</dbReference>
<evidence type="ECO:0000256" key="11">
    <source>
        <dbReference type="SAM" id="MobiDB-lite"/>
    </source>
</evidence>
<comment type="function">
    <text evidence="8">Molecular chaperone; assists the folding of proteins upon ATP hydrolysis. Known to play a role, in vitro, in the folding of actin and tubulin.</text>
</comment>
<proteinExistence type="inferred from homology"/>
<dbReference type="FunFam" id="1.10.560.10:FF:000070">
    <property type="entry name" value="Uncharacterized protein"/>
    <property type="match status" value="1"/>
</dbReference>
<dbReference type="Gene3D" id="3.30.260.10">
    <property type="entry name" value="TCP-1-like chaperonin intermediate domain"/>
    <property type="match status" value="1"/>
</dbReference>
<dbReference type="InterPro" id="IPR027410">
    <property type="entry name" value="TCP-1-like_intermed_sf"/>
</dbReference>
<name>A0AAD5H5Y1_9CHLO</name>
<evidence type="ECO:0000256" key="3">
    <source>
        <dbReference type="ARBA" id="ARBA00014424"/>
    </source>
</evidence>
<keyword evidence="5 10" id="KW-0547">Nucleotide-binding</keyword>
<dbReference type="NCBIfam" id="TIGR02340">
    <property type="entry name" value="chap_CCT_alpha"/>
    <property type="match status" value="1"/>
</dbReference>
<dbReference type="InterPro" id="IPR027409">
    <property type="entry name" value="GroEL-like_apical_dom_sf"/>
</dbReference>
<dbReference type="PROSITE" id="PS00750">
    <property type="entry name" value="TCP1_1"/>
    <property type="match status" value="1"/>
</dbReference>
<dbReference type="InterPro" id="IPR054827">
    <property type="entry name" value="thermosome_alpha"/>
</dbReference>
<evidence type="ECO:0000256" key="1">
    <source>
        <dbReference type="ARBA" id="ARBA00004496"/>
    </source>
</evidence>
<dbReference type="PRINTS" id="PR00304">
    <property type="entry name" value="TCOMPLEXTCP1"/>
</dbReference>
<dbReference type="PROSITE" id="PS00751">
    <property type="entry name" value="TCP1_2"/>
    <property type="match status" value="1"/>
</dbReference>
<organism evidence="12 13">
    <name type="scientific">Chlorella ohadii</name>
    <dbReference type="NCBI Taxonomy" id="2649997"/>
    <lineage>
        <taxon>Eukaryota</taxon>
        <taxon>Viridiplantae</taxon>
        <taxon>Chlorophyta</taxon>
        <taxon>core chlorophytes</taxon>
        <taxon>Trebouxiophyceae</taxon>
        <taxon>Chlorellales</taxon>
        <taxon>Chlorellaceae</taxon>
        <taxon>Chlorella clade</taxon>
        <taxon>Chlorella</taxon>
    </lineage>
</organism>
<dbReference type="GO" id="GO:0005737">
    <property type="term" value="C:cytoplasm"/>
    <property type="evidence" value="ECO:0007669"/>
    <property type="project" value="UniProtKB-SubCell"/>
</dbReference>
<dbReference type="NCBIfam" id="NF041082">
    <property type="entry name" value="thermosome_alpha"/>
    <property type="match status" value="1"/>
</dbReference>
<accession>A0AAD5H5Y1</accession>
<dbReference type="Proteomes" id="UP001205105">
    <property type="component" value="Unassembled WGS sequence"/>
</dbReference>
<sequence length="547" mass="58676">MAGAAGPQLQLHGERTSGQDVRTQNATAVQAVANILKTSLGPVGLDKMLVDDIGDVTITNDGATILKLLEVEHPAAKILVELAELQDQEVGDGTTSVVIVAAELLRRANELVRQKIHPTSIIGGYRLAMREAVKYVEAQLAIPTSSLGADTLMAAAKTAMSSKIVGADSDFFGRIVVDAVSAVKSVAEDTGRVRYPVSAINILKAHGKSAKESQLLDGYALNMGRAAQGMPKVVKGARIACLDMNLQKARMHFGVQVLVSDPKELEKIRERELDITRERIQKIIDAGANVILTTKGIDDTALKYFVEAGAIACRRVPKDDLRRVAKATGGSIVMTLADMDGNETFDPANLGTAEEVVEESVADNDMIMIRGPRNTRAVTVLLRGANDYMLDEMDRSLHDAFCIVKRVLENEQVVAGGGAVETALSVYLESFATTLGSREQMAIAEFADALLVIPKTLAVNAAKDATELVAKLRAHHYTAQTKPGQEQLCRMGLDLIEGSIRDNVAAGVVEPALSKTKIIQFATEAAITILRIDDLIRLEPEPAEGEE</sequence>
<reference evidence="12" key="1">
    <citation type="submission" date="2020-11" db="EMBL/GenBank/DDBJ databases">
        <title>Chlorella ohadii genome sequencing and assembly.</title>
        <authorList>
            <person name="Murik O."/>
            <person name="Treves H."/>
            <person name="Kedem I."/>
            <person name="Shotland Y."/>
            <person name="Kaplan A."/>
        </authorList>
    </citation>
    <scope>NUCLEOTIDE SEQUENCE</scope>
    <source>
        <strain evidence="12">1</strain>
    </source>
</reference>
<dbReference type="EMBL" id="JADXDR010000063">
    <property type="protein sequence ID" value="KAI7841445.1"/>
    <property type="molecule type" value="Genomic_DNA"/>
</dbReference>
<dbReference type="PROSITE" id="PS00995">
    <property type="entry name" value="TCP1_3"/>
    <property type="match status" value="1"/>
</dbReference>
<comment type="similarity">
    <text evidence="2 10">Belongs to the TCP-1 chaperonin family.</text>
</comment>
<dbReference type="GO" id="GO:0140662">
    <property type="term" value="F:ATP-dependent protein folding chaperone"/>
    <property type="evidence" value="ECO:0007669"/>
    <property type="project" value="InterPro"/>
</dbReference>
<evidence type="ECO:0000256" key="7">
    <source>
        <dbReference type="ARBA" id="ARBA00023186"/>
    </source>
</evidence>
<keyword evidence="13" id="KW-1185">Reference proteome</keyword>
<evidence type="ECO:0000256" key="2">
    <source>
        <dbReference type="ARBA" id="ARBA00008020"/>
    </source>
</evidence>
<feature type="region of interest" description="Disordered" evidence="11">
    <location>
        <begin position="1"/>
        <end position="23"/>
    </location>
</feature>
<evidence type="ECO:0000256" key="9">
    <source>
        <dbReference type="ARBA" id="ARBA00030049"/>
    </source>
</evidence>
<evidence type="ECO:0000256" key="10">
    <source>
        <dbReference type="RuleBase" id="RU004187"/>
    </source>
</evidence>
<dbReference type="Pfam" id="PF00118">
    <property type="entry name" value="Cpn60_TCP1"/>
    <property type="match status" value="1"/>
</dbReference>
<dbReference type="InterPro" id="IPR002423">
    <property type="entry name" value="Cpn60/GroEL/TCP-1"/>
</dbReference>
<evidence type="ECO:0000313" key="13">
    <source>
        <dbReference type="Proteomes" id="UP001205105"/>
    </source>
</evidence>
<comment type="caution">
    <text evidence="12">The sequence shown here is derived from an EMBL/GenBank/DDBJ whole genome shotgun (WGS) entry which is preliminary data.</text>
</comment>
<dbReference type="AlphaFoldDB" id="A0AAD5H5Y1"/>
<dbReference type="InterPro" id="IPR017998">
    <property type="entry name" value="Chaperone_TCP-1"/>
</dbReference>
<protein>
    <recommendedName>
        <fullName evidence="3">T-complex protein 1 subunit alpha</fullName>
    </recommendedName>
    <alternativeName>
        <fullName evidence="9">CCT-alpha</fullName>
    </alternativeName>
</protein>
<dbReference type="GO" id="GO:0005524">
    <property type="term" value="F:ATP binding"/>
    <property type="evidence" value="ECO:0007669"/>
    <property type="project" value="UniProtKB-KW"/>
</dbReference>
<evidence type="ECO:0000313" key="12">
    <source>
        <dbReference type="EMBL" id="KAI7841445.1"/>
    </source>
</evidence>
<evidence type="ECO:0000256" key="6">
    <source>
        <dbReference type="ARBA" id="ARBA00022840"/>
    </source>
</evidence>
<evidence type="ECO:0000256" key="8">
    <source>
        <dbReference type="ARBA" id="ARBA00024677"/>
    </source>
</evidence>
<dbReference type="NCBIfam" id="NF041083">
    <property type="entry name" value="thermosome_beta"/>
    <property type="match status" value="1"/>
</dbReference>
<dbReference type="SUPFAM" id="SSF52029">
    <property type="entry name" value="GroEL apical domain-like"/>
    <property type="match status" value="1"/>
</dbReference>
<dbReference type="InterPro" id="IPR002194">
    <property type="entry name" value="Chaperonin_TCP-1_CS"/>
</dbReference>
<evidence type="ECO:0000256" key="4">
    <source>
        <dbReference type="ARBA" id="ARBA00022490"/>
    </source>
</evidence>
<dbReference type="SUPFAM" id="SSF48592">
    <property type="entry name" value="GroEL equatorial domain-like"/>
    <property type="match status" value="1"/>
</dbReference>
<dbReference type="FunFam" id="3.50.7.10:FF:000009">
    <property type="entry name" value="T-complex protein 1 subunit alpha"/>
    <property type="match status" value="1"/>
</dbReference>
<dbReference type="Gene3D" id="3.50.7.10">
    <property type="entry name" value="GroEL"/>
    <property type="match status" value="1"/>
</dbReference>
<keyword evidence="6 10" id="KW-0067">ATP-binding</keyword>
<comment type="subcellular location">
    <subcellularLocation>
        <location evidence="1">Cytoplasm</location>
    </subcellularLocation>
</comment>
<dbReference type="GO" id="GO:0016887">
    <property type="term" value="F:ATP hydrolysis activity"/>
    <property type="evidence" value="ECO:0007669"/>
    <property type="project" value="InterPro"/>
</dbReference>
<keyword evidence="7 10" id="KW-0143">Chaperone</keyword>
<dbReference type="InterPro" id="IPR027413">
    <property type="entry name" value="GROEL-like_equatorial_sf"/>
</dbReference>
<dbReference type="SUPFAM" id="SSF54849">
    <property type="entry name" value="GroEL-intermediate domain like"/>
    <property type="match status" value="1"/>
</dbReference>
<dbReference type="InterPro" id="IPR053374">
    <property type="entry name" value="TCP-1_chaperonin"/>
</dbReference>
<dbReference type="Gene3D" id="1.10.560.10">
    <property type="entry name" value="GroEL-like equatorial domain"/>
    <property type="match status" value="1"/>
</dbReference>
<keyword evidence="4" id="KW-0963">Cytoplasm</keyword>